<dbReference type="Pfam" id="PF02535">
    <property type="entry name" value="Zip"/>
    <property type="match status" value="1"/>
</dbReference>
<evidence type="ECO:0000256" key="6">
    <source>
        <dbReference type="ARBA" id="ARBA00022989"/>
    </source>
</evidence>
<name>A0A562J439_9FIRM</name>
<sequence length="245" mass="25821">MDILYYFIWGFVIGGIGTCVGGIVSLLIKSPSDRTVSGLLSFAAGIMLSVISFDLMPEAYEIGGFFIVTLGLFIGLIVVFFAEEMIPTKKLSRYAGKKLDYIKMSMIIIVSLSLHNFPEGIAVGSSTVYSDNLGIKIGILIAAHNIPEGMSVGVPLVMAGASPLYVILLTLLTGLPTAFGAVLGAELGGISTYFIAFCLSAAASSMLYVSASQLIPEANMLHKGKSSSVLLLIGFLCGCYLSYAV</sequence>
<dbReference type="Proteomes" id="UP000315343">
    <property type="component" value="Unassembled WGS sequence"/>
</dbReference>
<evidence type="ECO:0000256" key="8">
    <source>
        <dbReference type="SAM" id="Phobius"/>
    </source>
</evidence>
<comment type="similarity">
    <text evidence="2">Belongs to the ZIP transporter (TC 2.A.5) family.</text>
</comment>
<comment type="caution">
    <text evidence="9">The sequence shown here is derived from an EMBL/GenBank/DDBJ whole genome shotgun (WGS) entry which is preliminary data.</text>
</comment>
<feature type="transmembrane region" description="Helical" evidence="8">
    <location>
        <begin position="190"/>
        <end position="215"/>
    </location>
</feature>
<evidence type="ECO:0000256" key="3">
    <source>
        <dbReference type="ARBA" id="ARBA00022475"/>
    </source>
</evidence>
<feature type="transmembrane region" description="Helical" evidence="8">
    <location>
        <begin position="227"/>
        <end position="244"/>
    </location>
</feature>
<feature type="transmembrane region" description="Helical" evidence="8">
    <location>
        <begin position="164"/>
        <end position="184"/>
    </location>
</feature>
<keyword evidence="5" id="KW-0862">Zinc</keyword>
<comment type="subcellular location">
    <subcellularLocation>
        <location evidence="1">Cell membrane</location>
        <topology evidence="1">Multi-pass membrane protein</topology>
    </subcellularLocation>
</comment>
<evidence type="ECO:0000256" key="4">
    <source>
        <dbReference type="ARBA" id="ARBA00022692"/>
    </source>
</evidence>
<accession>A0A562J439</accession>
<dbReference type="PANTHER" id="PTHR11040:SF211">
    <property type="entry name" value="ZINC TRANSPORTER ZIP11"/>
    <property type="match status" value="1"/>
</dbReference>
<evidence type="ECO:0000313" key="10">
    <source>
        <dbReference type="Proteomes" id="UP000315343"/>
    </source>
</evidence>
<protein>
    <submittedName>
        <fullName evidence="9">ZIP family zinc transporter</fullName>
    </submittedName>
</protein>
<gene>
    <name evidence="9" type="ORF">LY60_03138</name>
</gene>
<feature type="transmembrane region" description="Helical" evidence="8">
    <location>
        <begin position="101"/>
        <end position="117"/>
    </location>
</feature>
<keyword evidence="6 8" id="KW-1133">Transmembrane helix</keyword>
<feature type="transmembrane region" description="Helical" evidence="8">
    <location>
        <begin position="62"/>
        <end position="81"/>
    </location>
</feature>
<evidence type="ECO:0000256" key="2">
    <source>
        <dbReference type="ARBA" id="ARBA00006939"/>
    </source>
</evidence>
<evidence type="ECO:0000256" key="1">
    <source>
        <dbReference type="ARBA" id="ARBA00004651"/>
    </source>
</evidence>
<proteinExistence type="inferred from homology"/>
<dbReference type="EMBL" id="VLKH01000011">
    <property type="protein sequence ID" value="TWH77948.1"/>
    <property type="molecule type" value="Genomic_DNA"/>
</dbReference>
<dbReference type="RefSeq" id="WP_170226267.1">
    <property type="nucleotide sequence ID" value="NZ_DAMBUX010000014.1"/>
</dbReference>
<reference evidence="9 10" key="1">
    <citation type="submission" date="2019-07" db="EMBL/GenBank/DDBJ databases">
        <title>Genomic Encyclopedia of Type Strains, Phase I: the one thousand microbial genomes (KMG-I) project.</title>
        <authorList>
            <person name="Kyrpides N."/>
        </authorList>
    </citation>
    <scope>NUCLEOTIDE SEQUENCE [LARGE SCALE GENOMIC DNA]</scope>
    <source>
        <strain evidence="9 10">DSM 13558</strain>
    </source>
</reference>
<dbReference type="GO" id="GO:0005886">
    <property type="term" value="C:plasma membrane"/>
    <property type="evidence" value="ECO:0007669"/>
    <property type="project" value="UniProtKB-SubCell"/>
</dbReference>
<evidence type="ECO:0000256" key="5">
    <source>
        <dbReference type="ARBA" id="ARBA00022833"/>
    </source>
</evidence>
<keyword evidence="4 8" id="KW-0812">Transmembrane</keyword>
<dbReference type="AlphaFoldDB" id="A0A562J439"/>
<feature type="transmembrane region" description="Helical" evidence="8">
    <location>
        <begin position="35"/>
        <end position="56"/>
    </location>
</feature>
<evidence type="ECO:0000256" key="7">
    <source>
        <dbReference type="ARBA" id="ARBA00023136"/>
    </source>
</evidence>
<organism evidence="9 10">
    <name type="scientific">Sedimentibacter saalensis</name>
    <dbReference type="NCBI Taxonomy" id="130788"/>
    <lineage>
        <taxon>Bacteria</taxon>
        <taxon>Bacillati</taxon>
        <taxon>Bacillota</taxon>
        <taxon>Tissierellia</taxon>
        <taxon>Sedimentibacter</taxon>
    </lineage>
</organism>
<dbReference type="GO" id="GO:0005385">
    <property type="term" value="F:zinc ion transmembrane transporter activity"/>
    <property type="evidence" value="ECO:0007669"/>
    <property type="project" value="TreeGrafter"/>
</dbReference>
<feature type="transmembrane region" description="Helical" evidence="8">
    <location>
        <begin position="6"/>
        <end position="28"/>
    </location>
</feature>
<keyword evidence="7 8" id="KW-0472">Membrane</keyword>
<keyword evidence="10" id="KW-1185">Reference proteome</keyword>
<dbReference type="InterPro" id="IPR003689">
    <property type="entry name" value="ZIP"/>
</dbReference>
<evidence type="ECO:0000313" key="9">
    <source>
        <dbReference type="EMBL" id="TWH77948.1"/>
    </source>
</evidence>
<dbReference type="PANTHER" id="PTHR11040">
    <property type="entry name" value="ZINC/IRON TRANSPORTER"/>
    <property type="match status" value="1"/>
</dbReference>
<keyword evidence="3" id="KW-1003">Cell membrane</keyword>